<evidence type="ECO:0000313" key="4">
    <source>
        <dbReference type="Proteomes" id="UP000053599"/>
    </source>
</evidence>
<feature type="compositionally biased region" description="Basic and acidic residues" evidence="1">
    <location>
        <begin position="188"/>
        <end position="219"/>
    </location>
</feature>
<dbReference type="InterPro" id="IPR018253">
    <property type="entry name" value="DnaJ_domain_CS"/>
</dbReference>
<dbReference type="Proteomes" id="UP000053599">
    <property type="component" value="Unassembled WGS sequence"/>
</dbReference>
<reference evidence="3 4" key="1">
    <citation type="submission" date="2015-01" db="EMBL/GenBank/DDBJ databases">
        <title>The Genome Sequence of Exophiala sideris CBS121828.</title>
        <authorList>
            <consortium name="The Broad Institute Genomics Platform"/>
            <person name="Cuomo C."/>
            <person name="de Hoog S."/>
            <person name="Gorbushina A."/>
            <person name="Stielow B."/>
            <person name="Teixiera M."/>
            <person name="Abouelleil A."/>
            <person name="Chapman S.B."/>
            <person name="Priest M."/>
            <person name="Young S.K."/>
            <person name="Wortman J."/>
            <person name="Nusbaum C."/>
            <person name="Birren B."/>
        </authorList>
    </citation>
    <scope>NUCLEOTIDE SEQUENCE [LARGE SCALE GENOMIC DNA]</scope>
    <source>
        <strain evidence="3 4">CBS 121828</strain>
    </source>
</reference>
<feature type="compositionally biased region" description="Polar residues" evidence="1">
    <location>
        <begin position="448"/>
        <end position="463"/>
    </location>
</feature>
<feature type="compositionally biased region" description="Basic and acidic residues" evidence="1">
    <location>
        <begin position="366"/>
        <end position="389"/>
    </location>
</feature>
<feature type="compositionally biased region" description="Basic and acidic residues" evidence="1">
    <location>
        <begin position="312"/>
        <end position="322"/>
    </location>
</feature>
<feature type="domain" description="J" evidence="2">
    <location>
        <begin position="8"/>
        <end position="76"/>
    </location>
</feature>
<dbReference type="PRINTS" id="PR00625">
    <property type="entry name" value="JDOMAIN"/>
</dbReference>
<feature type="compositionally biased region" description="Basic and acidic residues" evidence="1">
    <location>
        <begin position="113"/>
        <end position="127"/>
    </location>
</feature>
<dbReference type="InterPro" id="IPR001623">
    <property type="entry name" value="DnaJ_domain"/>
</dbReference>
<dbReference type="PROSITE" id="PS00636">
    <property type="entry name" value="DNAJ_1"/>
    <property type="match status" value="1"/>
</dbReference>
<dbReference type="Gene3D" id="1.10.287.110">
    <property type="entry name" value="DnaJ domain"/>
    <property type="match status" value="1"/>
</dbReference>
<sequence length="649" mass="74911">MASPLPPDPYQALGVPKDADVSAIRSAHRKLALKFHPDRIQDEALREKGKDEFQKIQQAYEILSDHVRRSRYDDRVRLAELRKEAMMREPPPSSNTRSYPMRPAPQPAPTSTREYRDDGNFFEEVRQPRNASAYDYRDIYDEEPIPRPSARKNTEYERRPAPPPRPAEKSKKPSAAWERAMAGAKSKVQAEKTRTTKADEKATDREKRRDRRDKYRTYAESDSEEETPEIRPKPSTRSKTTSQFESTAESVRRSPRTSKARDYDEESAEEKWERHHKESKKYISKAANRPGLERVASDAYQYWVGDARGNGRRSDEDGERRPGSSKGRRTQTEDYFTPPFAKSTSSPSVLNAHVEERAPRSSVGSTRERERERDRPRSRDRERDRDHRKAMPPNLRRAETTPIPKMSKKDTAPAKGSNLKHGETHMHDSGYGSGGSPHTPETREKSPSRPSKTRYNSTTSTKYRVNPDMDDEDISRTPRLNKINDEYGSSRFDRGLHRSPEAIKREPVPRESDRPRERPERPTLDSGRKQSSRGASLMQEFVPPPVRRSGSGRYEDVPPPRSPRDTPPVTRNNSGREKLFGEMSPDEHEPSRYSRPYSEEKVHITPRREPQYSNYSRDPAEYRESEYSPRMRDGHRTARRPSAVSVGAY</sequence>
<name>A0A0D1VVU1_9EURO</name>
<feature type="compositionally biased region" description="Basic and acidic residues" evidence="1">
    <location>
        <begin position="553"/>
        <end position="564"/>
    </location>
</feature>
<dbReference type="AlphaFoldDB" id="A0A0D1VVU1"/>
<feature type="compositionally biased region" description="Basic and acidic residues" evidence="1">
    <location>
        <begin position="491"/>
        <end position="528"/>
    </location>
</feature>
<dbReference type="Pfam" id="PF00226">
    <property type="entry name" value="DnaJ"/>
    <property type="match status" value="1"/>
</dbReference>
<dbReference type="SUPFAM" id="SSF46565">
    <property type="entry name" value="Chaperone J-domain"/>
    <property type="match status" value="1"/>
</dbReference>
<feature type="compositionally biased region" description="Basic and acidic residues" evidence="1">
    <location>
        <begin position="574"/>
        <end position="610"/>
    </location>
</feature>
<protein>
    <recommendedName>
        <fullName evidence="2">J domain-containing protein</fullName>
    </recommendedName>
</protein>
<accession>A0A0D1VVU1</accession>
<dbReference type="SMART" id="SM00271">
    <property type="entry name" value="DnaJ"/>
    <property type="match status" value="1"/>
</dbReference>
<dbReference type="HOGENOM" id="CLU_407109_0_0_1"/>
<feature type="compositionally biased region" description="Basic and acidic residues" evidence="1">
    <location>
        <begin position="152"/>
        <end position="171"/>
    </location>
</feature>
<dbReference type="STRING" id="1016849.A0A0D1VVU1"/>
<dbReference type="PANTHER" id="PTHR24074">
    <property type="entry name" value="CO-CHAPERONE PROTEIN DJLA"/>
    <property type="match status" value="1"/>
</dbReference>
<dbReference type="OrthoDB" id="10250354at2759"/>
<organism evidence="3 4">
    <name type="scientific">Exophiala sideris</name>
    <dbReference type="NCBI Taxonomy" id="1016849"/>
    <lineage>
        <taxon>Eukaryota</taxon>
        <taxon>Fungi</taxon>
        <taxon>Dikarya</taxon>
        <taxon>Ascomycota</taxon>
        <taxon>Pezizomycotina</taxon>
        <taxon>Eurotiomycetes</taxon>
        <taxon>Chaetothyriomycetidae</taxon>
        <taxon>Chaetothyriales</taxon>
        <taxon>Herpotrichiellaceae</taxon>
        <taxon>Exophiala</taxon>
    </lineage>
</organism>
<dbReference type="PROSITE" id="PS50076">
    <property type="entry name" value="DNAJ_2"/>
    <property type="match status" value="1"/>
</dbReference>
<proteinExistence type="predicted"/>
<gene>
    <name evidence="3" type="ORF">PV11_07866</name>
</gene>
<evidence type="ECO:0000313" key="3">
    <source>
        <dbReference type="EMBL" id="KIV80365.1"/>
    </source>
</evidence>
<dbReference type="CDD" id="cd06257">
    <property type="entry name" value="DnaJ"/>
    <property type="match status" value="1"/>
</dbReference>
<evidence type="ECO:0000259" key="2">
    <source>
        <dbReference type="PROSITE" id="PS50076"/>
    </source>
</evidence>
<evidence type="ECO:0000256" key="1">
    <source>
        <dbReference type="SAM" id="MobiDB-lite"/>
    </source>
</evidence>
<dbReference type="EMBL" id="KN846953">
    <property type="protein sequence ID" value="KIV80365.1"/>
    <property type="molecule type" value="Genomic_DNA"/>
</dbReference>
<feature type="compositionally biased region" description="Polar residues" evidence="1">
    <location>
        <begin position="235"/>
        <end position="249"/>
    </location>
</feature>
<feature type="compositionally biased region" description="Basic and acidic residues" evidence="1">
    <location>
        <begin position="618"/>
        <end position="636"/>
    </location>
</feature>
<dbReference type="InterPro" id="IPR036869">
    <property type="entry name" value="J_dom_sf"/>
</dbReference>
<feature type="region of interest" description="Disordered" evidence="1">
    <location>
        <begin position="83"/>
        <end position="649"/>
    </location>
</feature>
<dbReference type="InterPro" id="IPR050817">
    <property type="entry name" value="DjlA_DnaK_co-chaperone"/>
</dbReference>